<name>A0A060C9F6_9BACL</name>
<accession>A0A060C9F6</accession>
<keyword evidence="3" id="KW-0326">Glycosidase</keyword>
<dbReference type="GO" id="GO:0005975">
    <property type="term" value="P:carbohydrate metabolic process"/>
    <property type="evidence" value="ECO:0007669"/>
    <property type="project" value="InterPro"/>
</dbReference>
<dbReference type="InterPro" id="IPR006710">
    <property type="entry name" value="Glyco_hydro_43"/>
</dbReference>
<dbReference type="SUPFAM" id="SSF75005">
    <property type="entry name" value="Arabinanase/levansucrase/invertase"/>
    <property type="match status" value="1"/>
</dbReference>
<proteinExistence type="inferred from homology"/>
<sequence>RSPVDLGEECLTGATMNGWTEGPSVVKRGGRYVMTYTGNHFLSAGYRINIATSTHPLHGFVDVRPRPALLNAEGPTVGLGHSSTVRGPDLVSTYVAYHSLSPDRSRQFNIDRMVGHGRLTQILGPSYRAPIPGRPDRECRWEAGDADDWEAPKARSCHRDWSWTT</sequence>
<evidence type="ECO:0000256" key="1">
    <source>
        <dbReference type="ARBA" id="ARBA00009865"/>
    </source>
</evidence>
<dbReference type="GO" id="GO:0004553">
    <property type="term" value="F:hydrolase activity, hydrolyzing O-glycosyl compounds"/>
    <property type="evidence" value="ECO:0007669"/>
    <property type="project" value="InterPro"/>
</dbReference>
<evidence type="ECO:0000313" key="4">
    <source>
        <dbReference type="EMBL" id="AIA93293.1"/>
    </source>
</evidence>
<feature type="non-terminal residue" evidence="4">
    <location>
        <position position="1"/>
    </location>
</feature>
<dbReference type="AlphaFoldDB" id="A0A060C9F6"/>
<organism evidence="4">
    <name type="scientific">uncultured Paenibacillus sp</name>
    <dbReference type="NCBI Taxonomy" id="227322"/>
    <lineage>
        <taxon>Bacteria</taxon>
        <taxon>Bacillati</taxon>
        <taxon>Bacillota</taxon>
        <taxon>Bacilli</taxon>
        <taxon>Bacillales</taxon>
        <taxon>Paenibacillaceae</taxon>
        <taxon>Paenibacillus</taxon>
        <taxon>environmental samples</taxon>
    </lineage>
</organism>
<reference evidence="4" key="1">
    <citation type="journal article" date="2013" name="Environ. Microbiol.">
        <title>Seasonally variable intestinal metagenomes of the red palm weevil (Rhynchophorus ferrugineus).</title>
        <authorList>
            <person name="Jia S."/>
            <person name="Zhang X."/>
            <person name="Zhang G."/>
            <person name="Yin A."/>
            <person name="Zhang S."/>
            <person name="Li F."/>
            <person name="Wang L."/>
            <person name="Zhao D."/>
            <person name="Yun Q."/>
            <person name="Tala"/>
            <person name="Wang J."/>
            <person name="Sun G."/>
            <person name="Baabdullah M."/>
            <person name="Yu X."/>
            <person name="Hu S."/>
            <person name="Al-Mssallem I.S."/>
            <person name="Yu J."/>
        </authorList>
    </citation>
    <scope>NUCLEOTIDE SEQUENCE</scope>
</reference>
<evidence type="ECO:0000256" key="2">
    <source>
        <dbReference type="ARBA" id="ARBA00022801"/>
    </source>
</evidence>
<comment type="similarity">
    <text evidence="1">Belongs to the glycosyl hydrolase 43 family.</text>
</comment>
<protein>
    <submittedName>
        <fullName evidence="4">CAZy families CBM6|GH43 protein</fullName>
    </submittedName>
</protein>
<feature type="non-terminal residue" evidence="4">
    <location>
        <position position="165"/>
    </location>
</feature>
<keyword evidence="2" id="KW-0378">Hydrolase</keyword>
<dbReference type="InterPro" id="IPR023296">
    <property type="entry name" value="Glyco_hydro_beta-prop_sf"/>
</dbReference>
<dbReference type="Gene3D" id="2.115.10.20">
    <property type="entry name" value="Glycosyl hydrolase domain, family 43"/>
    <property type="match status" value="1"/>
</dbReference>
<dbReference type="EMBL" id="KF125953">
    <property type="protein sequence ID" value="AIA93293.1"/>
    <property type="molecule type" value="Genomic_DNA"/>
</dbReference>
<dbReference type="Pfam" id="PF04616">
    <property type="entry name" value="Glyco_hydro_43"/>
    <property type="match status" value="1"/>
</dbReference>
<evidence type="ECO:0000256" key="3">
    <source>
        <dbReference type="ARBA" id="ARBA00023295"/>
    </source>
</evidence>